<comment type="caution">
    <text evidence="3">The sequence shown here is derived from an EMBL/GenBank/DDBJ whole genome shotgun (WGS) entry which is preliminary data.</text>
</comment>
<sequence>MSIGPDRAPAATAPGTLEGRVAVLTGAGRGLGLLITQALLEQGALVVANHRSPSEELTRLADKYGDRIRTVAGDVGEEETAAALVAESKEFGRISVLIHNAAVTKDQPLVRMPVEDWDEVHRVNLRGAFLTTKHALRSMMRGRYGRIIYVSSIAAVLGNQGQAAYASSKAGLQGLALSVAQEYASYNVRTAVVAPGILDTGLSASVPPDQLGRMIDNSLLGLGNGRQIADTIAFLSGPAADYINGTVIQVDGGMRY</sequence>
<dbReference type="InterPro" id="IPR020904">
    <property type="entry name" value="Sc_DH/Rdtase_CS"/>
</dbReference>
<keyword evidence="4" id="KW-1185">Reference proteome</keyword>
<dbReference type="InterPro" id="IPR050259">
    <property type="entry name" value="SDR"/>
</dbReference>
<dbReference type="PRINTS" id="PR00080">
    <property type="entry name" value="SDRFAMILY"/>
</dbReference>
<dbReference type="PROSITE" id="PS00061">
    <property type="entry name" value="ADH_SHORT"/>
    <property type="match status" value="1"/>
</dbReference>
<dbReference type="SUPFAM" id="SSF51735">
    <property type="entry name" value="NAD(P)-binding Rossmann-fold domains"/>
    <property type="match status" value="1"/>
</dbReference>
<dbReference type="InterPro" id="IPR057326">
    <property type="entry name" value="KR_dom"/>
</dbReference>
<proteinExistence type="inferred from homology"/>
<organism evidence="3 4">
    <name type="scientific">Actinacidiphila acididurans</name>
    <dbReference type="NCBI Taxonomy" id="2784346"/>
    <lineage>
        <taxon>Bacteria</taxon>
        <taxon>Bacillati</taxon>
        <taxon>Actinomycetota</taxon>
        <taxon>Actinomycetes</taxon>
        <taxon>Kitasatosporales</taxon>
        <taxon>Streptomycetaceae</taxon>
        <taxon>Actinacidiphila</taxon>
    </lineage>
</organism>
<evidence type="ECO:0000313" key="4">
    <source>
        <dbReference type="Proteomes" id="UP000749040"/>
    </source>
</evidence>
<reference evidence="3 4" key="1">
    <citation type="submission" date="2021-01" db="EMBL/GenBank/DDBJ databases">
        <title>Streptomyces acididurans sp. nov., isolated from a peat swamp forest soil.</title>
        <authorList>
            <person name="Chantavorakit T."/>
            <person name="Duangmal K."/>
        </authorList>
    </citation>
    <scope>NUCLEOTIDE SEQUENCE [LARGE SCALE GENOMIC DNA]</scope>
    <source>
        <strain evidence="3 4">KK5PA1</strain>
    </source>
</reference>
<accession>A0ABS2TUZ0</accession>
<dbReference type="Pfam" id="PF13561">
    <property type="entry name" value="adh_short_C2"/>
    <property type="match status" value="1"/>
</dbReference>
<dbReference type="PANTHER" id="PTHR42879">
    <property type="entry name" value="3-OXOACYL-(ACYL-CARRIER-PROTEIN) REDUCTASE"/>
    <property type="match status" value="1"/>
</dbReference>
<evidence type="ECO:0000313" key="3">
    <source>
        <dbReference type="EMBL" id="MBM9507148.1"/>
    </source>
</evidence>
<dbReference type="SMART" id="SM00822">
    <property type="entry name" value="PKS_KR"/>
    <property type="match status" value="1"/>
</dbReference>
<dbReference type="PRINTS" id="PR00081">
    <property type="entry name" value="GDHRDH"/>
</dbReference>
<name>A0ABS2TUZ0_9ACTN</name>
<comment type="similarity">
    <text evidence="1">Belongs to the short-chain dehydrogenases/reductases (SDR) family.</text>
</comment>
<dbReference type="InterPro" id="IPR002347">
    <property type="entry name" value="SDR_fam"/>
</dbReference>
<evidence type="ECO:0000256" key="1">
    <source>
        <dbReference type="ARBA" id="ARBA00006484"/>
    </source>
</evidence>
<dbReference type="EMBL" id="JADKYB010000011">
    <property type="protein sequence ID" value="MBM9507148.1"/>
    <property type="molecule type" value="Genomic_DNA"/>
</dbReference>
<evidence type="ECO:0000259" key="2">
    <source>
        <dbReference type="SMART" id="SM00822"/>
    </source>
</evidence>
<feature type="domain" description="Ketoreductase" evidence="2">
    <location>
        <begin position="20"/>
        <end position="200"/>
    </location>
</feature>
<dbReference type="PANTHER" id="PTHR42879:SF2">
    <property type="entry name" value="3-OXOACYL-[ACYL-CARRIER-PROTEIN] REDUCTASE FABG"/>
    <property type="match status" value="1"/>
</dbReference>
<protein>
    <submittedName>
        <fullName evidence="3">SDR family oxidoreductase</fullName>
    </submittedName>
</protein>
<dbReference type="Gene3D" id="3.40.50.720">
    <property type="entry name" value="NAD(P)-binding Rossmann-like Domain"/>
    <property type="match status" value="1"/>
</dbReference>
<gene>
    <name evidence="3" type="ORF">ITX44_21955</name>
</gene>
<dbReference type="Proteomes" id="UP000749040">
    <property type="component" value="Unassembled WGS sequence"/>
</dbReference>
<dbReference type="InterPro" id="IPR036291">
    <property type="entry name" value="NAD(P)-bd_dom_sf"/>
</dbReference>
<dbReference type="RefSeq" id="WP_205358993.1">
    <property type="nucleotide sequence ID" value="NZ_JADKYB010000011.1"/>
</dbReference>